<dbReference type="PANTHER" id="PTHR39340">
    <property type="entry name" value="SULFOFRUCTOSEPHOSPHATE ALDOLASE"/>
    <property type="match status" value="1"/>
</dbReference>
<dbReference type="GO" id="GO:1902777">
    <property type="term" value="P:6-sulfoquinovose(1-) catabolic process"/>
    <property type="evidence" value="ECO:0007669"/>
    <property type="project" value="TreeGrafter"/>
</dbReference>
<dbReference type="Gene3D" id="3.20.20.70">
    <property type="entry name" value="Aldolase class I"/>
    <property type="match status" value="1"/>
</dbReference>
<dbReference type="GO" id="GO:0061595">
    <property type="term" value="F:6-deoxy-6-sulfofructose-1-phosphate aldolase activity"/>
    <property type="evidence" value="ECO:0007669"/>
    <property type="project" value="TreeGrafter"/>
</dbReference>
<comment type="caution">
    <text evidence="3">The sequence shown here is derived from an EMBL/GenBank/DDBJ whole genome shotgun (WGS) entry which is preliminary data.</text>
</comment>
<evidence type="ECO:0000256" key="2">
    <source>
        <dbReference type="ARBA" id="ARBA00023239"/>
    </source>
</evidence>
<dbReference type="InterPro" id="IPR050552">
    <property type="entry name" value="LacD_aldolase"/>
</dbReference>
<organism evidence="3 4">
    <name type="scientific">Candidatus Wildermuthbacteria bacterium RIFCSPHIGHO2_02_FULL_45_25</name>
    <dbReference type="NCBI Taxonomy" id="1802450"/>
    <lineage>
        <taxon>Bacteria</taxon>
        <taxon>Candidatus Wildermuthiibacteriota</taxon>
    </lineage>
</organism>
<evidence type="ECO:0000313" key="4">
    <source>
        <dbReference type="Proteomes" id="UP000178092"/>
    </source>
</evidence>
<name>A0A1G2R5L2_9BACT</name>
<accession>A0A1G2R5L2</accession>
<evidence type="ECO:0008006" key="5">
    <source>
        <dbReference type="Google" id="ProtNLM"/>
    </source>
</evidence>
<sequence length="274" mass="30693">MKDTTNFTRNGRYVMLAFDHRGSFVKMMRPDNPDSVTNEEAIQMKARIIAPLANYCSGILIDAVYGLPALRKAVPSGNVPFLLPMEETGYEGGKENRKSQLQYSAREIKEMGAQGAKLLLYFNATADAAKHQIRITRQALEEANEQELPFFLEIVTYGEGENSASAVLRAIQMLKENGVDPAVWKLEFPSDAHGCRRVSELTQGTPWILLTRGVLFDVFKEQLQVAATEGCRGFLAGRGLWQEALELTGGEQEKFLKEIMPQRFAELSQIMLQK</sequence>
<dbReference type="InterPro" id="IPR013785">
    <property type="entry name" value="Aldolase_TIM"/>
</dbReference>
<evidence type="ECO:0000313" key="3">
    <source>
        <dbReference type="EMBL" id="OHA67679.1"/>
    </source>
</evidence>
<dbReference type="Proteomes" id="UP000178092">
    <property type="component" value="Unassembled WGS sequence"/>
</dbReference>
<evidence type="ECO:0000256" key="1">
    <source>
        <dbReference type="ARBA" id="ARBA00008679"/>
    </source>
</evidence>
<dbReference type="SUPFAM" id="SSF51569">
    <property type="entry name" value="Aldolase"/>
    <property type="match status" value="1"/>
</dbReference>
<dbReference type="InterPro" id="IPR002915">
    <property type="entry name" value="DeoC/FbaB/LacD_aldolase"/>
</dbReference>
<comment type="similarity">
    <text evidence="1">Belongs to the aldolase LacD family.</text>
</comment>
<gene>
    <name evidence="3" type="ORF">A3C04_02060</name>
</gene>
<dbReference type="AlphaFoldDB" id="A0A1G2R5L2"/>
<dbReference type="PANTHER" id="PTHR39340:SF1">
    <property type="entry name" value="SULFOFRUCTOSEPHOSPHATE ALDOLASE"/>
    <property type="match status" value="1"/>
</dbReference>
<dbReference type="Pfam" id="PF01791">
    <property type="entry name" value="DeoC"/>
    <property type="match status" value="1"/>
</dbReference>
<proteinExistence type="inferred from homology"/>
<dbReference type="EMBL" id="MHTV01000006">
    <property type="protein sequence ID" value="OHA67679.1"/>
    <property type="molecule type" value="Genomic_DNA"/>
</dbReference>
<protein>
    <recommendedName>
        <fullName evidence="5">Tagatose-bisphosphate aldolase</fullName>
    </recommendedName>
</protein>
<keyword evidence="2" id="KW-0456">Lyase</keyword>
<reference evidence="3 4" key="1">
    <citation type="journal article" date="2016" name="Nat. Commun.">
        <title>Thousands of microbial genomes shed light on interconnected biogeochemical processes in an aquifer system.</title>
        <authorList>
            <person name="Anantharaman K."/>
            <person name="Brown C.T."/>
            <person name="Hug L.A."/>
            <person name="Sharon I."/>
            <person name="Castelle C.J."/>
            <person name="Probst A.J."/>
            <person name="Thomas B.C."/>
            <person name="Singh A."/>
            <person name="Wilkins M.J."/>
            <person name="Karaoz U."/>
            <person name="Brodie E.L."/>
            <person name="Williams K.H."/>
            <person name="Hubbard S.S."/>
            <person name="Banfield J.F."/>
        </authorList>
    </citation>
    <scope>NUCLEOTIDE SEQUENCE [LARGE SCALE GENOMIC DNA]</scope>
</reference>